<dbReference type="GO" id="GO:0043531">
    <property type="term" value="F:ADP binding"/>
    <property type="evidence" value="ECO:0007669"/>
    <property type="project" value="InterPro"/>
</dbReference>
<comment type="caution">
    <text evidence="2">The sequence shown here is derived from an EMBL/GenBank/DDBJ whole genome shotgun (WGS) entry which is preliminary data.</text>
</comment>
<dbReference type="Gene3D" id="3.40.50.300">
    <property type="entry name" value="P-loop containing nucleotide triphosphate hydrolases"/>
    <property type="match status" value="1"/>
</dbReference>
<reference evidence="2" key="1">
    <citation type="submission" date="2020-06" db="EMBL/GenBank/DDBJ databases">
        <authorList>
            <person name="Li T."/>
            <person name="Hu X."/>
            <person name="Zhang T."/>
            <person name="Song X."/>
            <person name="Zhang H."/>
            <person name="Dai N."/>
            <person name="Sheng W."/>
            <person name="Hou X."/>
            <person name="Wei L."/>
        </authorList>
    </citation>
    <scope>NUCLEOTIDE SEQUENCE</scope>
    <source>
        <strain evidence="2">KEN1</strain>
        <tissue evidence="2">Leaf</tissue>
    </source>
</reference>
<dbReference type="InterPro" id="IPR002182">
    <property type="entry name" value="NB-ARC"/>
</dbReference>
<accession>A0AAW2XZY1</accession>
<organism evidence="2">
    <name type="scientific">Sesamum latifolium</name>
    <dbReference type="NCBI Taxonomy" id="2727402"/>
    <lineage>
        <taxon>Eukaryota</taxon>
        <taxon>Viridiplantae</taxon>
        <taxon>Streptophyta</taxon>
        <taxon>Embryophyta</taxon>
        <taxon>Tracheophyta</taxon>
        <taxon>Spermatophyta</taxon>
        <taxon>Magnoliopsida</taxon>
        <taxon>eudicotyledons</taxon>
        <taxon>Gunneridae</taxon>
        <taxon>Pentapetalae</taxon>
        <taxon>asterids</taxon>
        <taxon>lamiids</taxon>
        <taxon>Lamiales</taxon>
        <taxon>Pedaliaceae</taxon>
        <taxon>Sesamum</taxon>
    </lineage>
</organism>
<dbReference type="SUPFAM" id="SSF52540">
    <property type="entry name" value="P-loop containing nucleoside triphosphate hydrolases"/>
    <property type="match status" value="1"/>
</dbReference>
<proteinExistence type="predicted"/>
<dbReference type="PANTHER" id="PTHR19338">
    <property type="entry name" value="TRANSLOCASE OF INNER MITOCHONDRIAL MEMBRANE 13 HOMOLOG"/>
    <property type="match status" value="1"/>
</dbReference>
<dbReference type="PANTHER" id="PTHR19338:SF32">
    <property type="entry name" value="OS06G0287500 PROTEIN"/>
    <property type="match status" value="1"/>
</dbReference>
<gene>
    <name evidence="2" type="ORF">Slati_0500400</name>
</gene>
<dbReference type="PRINTS" id="PR00364">
    <property type="entry name" value="DISEASERSIST"/>
</dbReference>
<protein>
    <submittedName>
        <fullName evidence="2">Disease resistance protein RPM1</fullName>
    </submittedName>
</protein>
<dbReference type="EMBL" id="JACGWN010000002">
    <property type="protein sequence ID" value="KAL0458732.1"/>
    <property type="molecule type" value="Genomic_DNA"/>
</dbReference>
<dbReference type="AlphaFoldDB" id="A0AAW2XZY1"/>
<sequence>MRAIRSRVQSISEGQQRYRDIYGTSESAPAGSTCTSGLKVISVVGTGGLGKTTLVRKVYDDAAVRLGFSTHVWVTVSNSFKLHDLLRTMIRRLAVDVNKQPPHGLEAMDADEMKEFVHKFLRNRTYIIVLDDIWSLTAWEAIRYAFPEAE</sequence>
<feature type="domain" description="NB-ARC" evidence="1">
    <location>
        <begin position="37"/>
        <end position="148"/>
    </location>
</feature>
<evidence type="ECO:0000259" key="1">
    <source>
        <dbReference type="Pfam" id="PF00931"/>
    </source>
</evidence>
<name>A0AAW2XZY1_9LAMI</name>
<reference evidence="2" key="2">
    <citation type="journal article" date="2024" name="Plant">
        <title>Genomic evolution and insights into agronomic trait innovations of Sesamum species.</title>
        <authorList>
            <person name="Miao H."/>
            <person name="Wang L."/>
            <person name="Qu L."/>
            <person name="Liu H."/>
            <person name="Sun Y."/>
            <person name="Le M."/>
            <person name="Wang Q."/>
            <person name="Wei S."/>
            <person name="Zheng Y."/>
            <person name="Lin W."/>
            <person name="Duan Y."/>
            <person name="Cao H."/>
            <person name="Xiong S."/>
            <person name="Wang X."/>
            <person name="Wei L."/>
            <person name="Li C."/>
            <person name="Ma Q."/>
            <person name="Ju M."/>
            <person name="Zhao R."/>
            <person name="Li G."/>
            <person name="Mu C."/>
            <person name="Tian Q."/>
            <person name="Mei H."/>
            <person name="Zhang T."/>
            <person name="Gao T."/>
            <person name="Zhang H."/>
        </authorList>
    </citation>
    <scope>NUCLEOTIDE SEQUENCE</scope>
    <source>
        <strain evidence="2">KEN1</strain>
    </source>
</reference>
<dbReference type="Pfam" id="PF00931">
    <property type="entry name" value="NB-ARC"/>
    <property type="match status" value="1"/>
</dbReference>
<evidence type="ECO:0000313" key="2">
    <source>
        <dbReference type="EMBL" id="KAL0458732.1"/>
    </source>
</evidence>
<dbReference type="InterPro" id="IPR027417">
    <property type="entry name" value="P-loop_NTPase"/>
</dbReference>